<evidence type="ECO:0000313" key="3">
    <source>
        <dbReference type="Proteomes" id="UP000267096"/>
    </source>
</evidence>
<dbReference type="Proteomes" id="UP000267096">
    <property type="component" value="Unassembled WGS sequence"/>
</dbReference>
<feature type="transmembrane region" description="Helical" evidence="1">
    <location>
        <begin position="43"/>
        <end position="61"/>
    </location>
</feature>
<organism evidence="2 3">
    <name type="scientific">Anisakis simplex</name>
    <name type="common">Herring worm</name>
    <dbReference type="NCBI Taxonomy" id="6269"/>
    <lineage>
        <taxon>Eukaryota</taxon>
        <taxon>Metazoa</taxon>
        <taxon>Ecdysozoa</taxon>
        <taxon>Nematoda</taxon>
        <taxon>Chromadorea</taxon>
        <taxon>Rhabditida</taxon>
        <taxon>Spirurina</taxon>
        <taxon>Ascaridomorpha</taxon>
        <taxon>Ascaridoidea</taxon>
        <taxon>Anisakidae</taxon>
        <taxon>Anisakis</taxon>
        <taxon>Anisakis simplex complex</taxon>
    </lineage>
</organism>
<reference evidence="2 3" key="1">
    <citation type="submission" date="2018-11" db="EMBL/GenBank/DDBJ databases">
        <authorList>
            <consortium name="Pathogen Informatics"/>
        </authorList>
    </citation>
    <scope>NUCLEOTIDE SEQUENCE [LARGE SCALE GENOMIC DNA]</scope>
</reference>
<gene>
    <name evidence="2" type="ORF">ASIM_LOCUS14747</name>
</gene>
<protein>
    <submittedName>
        <fullName evidence="2">Uncharacterized protein</fullName>
    </submittedName>
</protein>
<accession>A0A3P6RHG1</accession>
<evidence type="ECO:0000256" key="1">
    <source>
        <dbReference type="SAM" id="Phobius"/>
    </source>
</evidence>
<feature type="transmembrane region" description="Helical" evidence="1">
    <location>
        <begin position="15"/>
        <end position="36"/>
    </location>
</feature>
<proteinExistence type="predicted"/>
<name>A0A3P6RHG1_ANISI</name>
<keyword evidence="1" id="KW-1133">Transmembrane helix</keyword>
<dbReference type="EMBL" id="UYRR01031908">
    <property type="protein sequence ID" value="VDK53235.1"/>
    <property type="molecule type" value="Genomic_DNA"/>
</dbReference>
<evidence type="ECO:0000313" key="2">
    <source>
        <dbReference type="EMBL" id="VDK53235.1"/>
    </source>
</evidence>
<keyword evidence="1" id="KW-0472">Membrane</keyword>
<keyword evidence="3" id="KW-1185">Reference proteome</keyword>
<keyword evidence="1" id="KW-0812">Transmembrane</keyword>
<dbReference type="AlphaFoldDB" id="A0A3P6RHG1"/>
<dbReference type="OrthoDB" id="5825478at2759"/>
<sequence length="63" mass="7155">MALIVYIDHGFVRFAINYSLISLLNLIAIICTIFALKDQNAAMLYPMLVSLVSFIFHLTNIHL</sequence>